<dbReference type="CDD" id="cd00077">
    <property type="entry name" value="HDc"/>
    <property type="match status" value="1"/>
</dbReference>
<feature type="domain" description="HD-GYP" evidence="1">
    <location>
        <begin position="103"/>
        <end position="308"/>
    </location>
</feature>
<evidence type="ECO:0000313" key="3">
    <source>
        <dbReference type="Proteomes" id="UP000541810"/>
    </source>
</evidence>
<gene>
    <name evidence="2" type="ORF">HNQ40_001498</name>
</gene>
<dbReference type="PANTHER" id="PTHR43155:SF2">
    <property type="entry name" value="CYCLIC DI-GMP PHOSPHODIESTERASE PA4108"/>
    <property type="match status" value="1"/>
</dbReference>
<dbReference type="SUPFAM" id="SSF109604">
    <property type="entry name" value="HD-domain/PDEase-like"/>
    <property type="match status" value="1"/>
</dbReference>
<comment type="caution">
    <text evidence="2">The sequence shown here is derived from an EMBL/GenBank/DDBJ whole genome shotgun (WGS) entry which is preliminary data.</text>
</comment>
<organism evidence="2 3">
    <name type="scientific">Algisphaera agarilytica</name>
    <dbReference type="NCBI Taxonomy" id="1385975"/>
    <lineage>
        <taxon>Bacteria</taxon>
        <taxon>Pseudomonadati</taxon>
        <taxon>Planctomycetota</taxon>
        <taxon>Phycisphaerae</taxon>
        <taxon>Phycisphaerales</taxon>
        <taxon>Phycisphaeraceae</taxon>
        <taxon>Algisphaera</taxon>
    </lineage>
</organism>
<dbReference type="EMBL" id="JACHGY010000001">
    <property type="protein sequence ID" value="MBB6429692.1"/>
    <property type="molecule type" value="Genomic_DNA"/>
</dbReference>
<evidence type="ECO:0000259" key="1">
    <source>
        <dbReference type="PROSITE" id="PS51832"/>
    </source>
</evidence>
<keyword evidence="3" id="KW-1185">Reference proteome</keyword>
<accession>A0A7X0LK94</accession>
<dbReference type="Gene3D" id="1.10.3210.10">
    <property type="entry name" value="Hypothetical protein af1432"/>
    <property type="match status" value="1"/>
</dbReference>
<dbReference type="PANTHER" id="PTHR43155">
    <property type="entry name" value="CYCLIC DI-GMP PHOSPHODIESTERASE PA4108-RELATED"/>
    <property type="match status" value="1"/>
</dbReference>
<dbReference type="InterPro" id="IPR037522">
    <property type="entry name" value="HD_GYP_dom"/>
</dbReference>
<evidence type="ECO:0000313" key="2">
    <source>
        <dbReference type="EMBL" id="MBB6429692.1"/>
    </source>
</evidence>
<reference evidence="2 3" key="1">
    <citation type="submission" date="2020-08" db="EMBL/GenBank/DDBJ databases">
        <title>Genomic Encyclopedia of Type Strains, Phase IV (KMG-IV): sequencing the most valuable type-strain genomes for metagenomic binning, comparative biology and taxonomic classification.</title>
        <authorList>
            <person name="Goeker M."/>
        </authorList>
    </citation>
    <scope>NUCLEOTIDE SEQUENCE [LARGE SCALE GENOMIC DNA]</scope>
    <source>
        <strain evidence="2 3">DSM 103725</strain>
    </source>
</reference>
<sequence length="383" mass="42175">MKLALPVKNPQAMARTLLKAGYELTEEAISRVDEMGVRTLWVDYPSLAAVEKYLSMDALKVQEDVAAKIADTFDQTQGQSAAKLDYETYSNSVQSMVDHVTTNPKTAVFIGEISDSADDMMRHASTVTYLSVLMGMKLEAYLVKQRKHVNPARAKEITNLGVGAMLHDFGMTLLPEEVRERFYLENDDSDPEYQEHTALGFRAVRGQIDPSAATVLLHHHQRFDGSGFAGADFPVQSGESIHVYARIAAVADQFDRMRKPMNLPEQPTVAVLNAMMSGAMRQKFDPHVLKALIEVVPPYAPGSQLRLSDGRMAVCVDHNVNEPCRPVVQTIPELSQNDAKDGADAEGETVDLAESPPTLFVIECDGLPVAEFNFSLQSFNEAA</sequence>
<proteinExistence type="predicted"/>
<dbReference type="Proteomes" id="UP000541810">
    <property type="component" value="Unassembled WGS sequence"/>
</dbReference>
<dbReference type="RefSeq" id="WP_184677259.1">
    <property type="nucleotide sequence ID" value="NZ_JACHGY010000001.1"/>
</dbReference>
<name>A0A7X0LK94_9BACT</name>
<dbReference type="PROSITE" id="PS51832">
    <property type="entry name" value="HD_GYP"/>
    <property type="match status" value="1"/>
</dbReference>
<dbReference type="AlphaFoldDB" id="A0A7X0LK94"/>
<dbReference type="Pfam" id="PF13487">
    <property type="entry name" value="HD_5"/>
    <property type="match status" value="1"/>
</dbReference>
<protein>
    <submittedName>
        <fullName evidence="2">HD-GYP domain-containing protein (C-di-GMP phosphodiesterase class II)</fullName>
    </submittedName>
</protein>
<dbReference type="InterPro" id="IPR003607">
    <property type="entry name" value="HD/PDEase_dom"/>
</dbReference>